<keyword evidence="2 6" id="KW-0812">Transmembrane</keyword>
<evidence type="ECO:0000256" key="1">
    <source>
        <dbReference type="ARBA" id="ARBA00004141"/>
    </source>
</evidence>
<feature type="transmembrane region" description="Helical" evidence="6">
    <location>
        <begin position="17"/>
        <end position="37"/>
    </location>
</feature>
<feature type="transmembrane region" description="Helical" evidence="6">
    <location>
        <begin position="151"/>
        <end position="172"/>
    </location>
</feature>
<keyword evidence="3 6" id="KW-1133">Transmembrane helix</keyword>
<evidence type="ECO:0000256" key="3">
    <source>
        <dbReference type="ARBA" id="ARBA00022989"/>
    </source>
</evidence>
<evidence type="ECO:0008006" key="9">
    <source>
        <dbReference type="Google" id="ProtNLM"/>
    </source>
</evidence>
<gene>
    <name evidence="7" type="primary">106059895</name>
</gene>
<protein>
    <recommendedName>
        <fullName evidence="9">MARVEL domain-containing protein</fullName>
    </recommendedName>
</protein>
<dbReference type="Proteomes" id="UP000076420">
    <property type="component" value="Unassembled WGS sequence"/>
</dbReference>
<evidence type="ECO:0000313" key="7">
    <source>
        <dbReference type="EnsemblMetazoa" id="BGLB036744-PA"/>
    </source>
</evidence>
<organism evidence="7 8">
    <name type="scientific">Biomphalaria glabrata</name>
    <name type="common">Bloodfluke planorb</name>
    <name type="synonym">Freshwater snail</name>
    <dbReference type="NCBI Taxonomy" id="6526"/>
    <lineage>
        <taxon>Eukaryota</taxon>
        <taxon>Metazoa</taxon>
        <taxon>Spiralia</taxon>
        <taxon>Lophotrochozoa</taxon>
        <taxon>Mollusca</taxon>
        <taxon>Gastropoda</taxon>
        <taxon>Heterobranchia</taxon>
        <taxon>Euthyneura</taxon>
        <taxon>Panpulmonata</taxon>
        <taxon>Hygrophila</taxon>
        <taxon>Lymnaeoidea</taxon>
        <taxon>Planorbidae</taxon>
        <taxon>Biomphalaria</taxon>
    </lineage>
</organism>
<evidence type="ECO:0000313" key="8">
    <source>
        <dbReference type="Proteomes" id="UP000076420"/>
    </source>
</evidence>
<name>A0A2C9LZE0_BIOGL</name>
<evidence type="ECO:0000256" key="6">
    <source>
        <dbReference type="SAM" id="Phobius"/>
    </source>
</evidence>
<dbReference type="OrthoDB" id="6423876at2759"/>
<dbReference type="VEuPathDB" id="VectorBase:BGLAX_029934"/>
<keyword evidence="4 6" id="KW-0472">Membrane</keyword>
<dbReference type="Pfam" id="PF26158">
    <property type="entry name" value="Claudin_TMEM179-179B"/>
    <property type="match status" value="1"/>
</dbReference>
<dbReference type="VEuPathDB" id="VectorBase:BGLB036744"/>
<evidence type="ECO:0000256" key="4">
    <source>
        <dbReference type="ARBA" id="ARBA00023136"/>
    </source>
</evidence>
<dbReference type="KEGG" id="bgt:106059895"/>
<feature type="transmembrane region" description="Helical" evidence="6">
    <location>
        <begin position="58"/>
        <end position="80"/>
    </location>
</feature>
<evidence type="ECO:0000256" key="5">
    <source>
        <dbReference type="ARBA" id="ARBA00093776"/>
    </source>
</evidence>
<comment type="similarity">
    <text evidence="5">Belongs to the TMEM179 family.</text>
</comment>
<proteinExistence type="inferred from homology"/>
<accession>A0A2C9LZE0</accession>
<evidence type="ECO:0000256" key="2">
    <source>
        <dbReference type="ARBA" id="ARBA00022692"/>
    </source>
</evidence>
<dbReference type="EnsemblMetazoa" id="BGLB036744-RA">
    <property type="protein sequence ID" value="BGLB036744-PA"/>
    <property type="gene ID" value="BGLB036744"/>
</dbReference>
<comment type="subcellular location">
    <subcellularLocation>
        <location evidence="1">Membrane</location>
        <topology evidence="1">Multi-pass membrane protein</topology>
    </subcellularLocation>
</comment>
<sequence>MRLSDIFTLNNASLARLVLYSALFCFSFFTFVGVAIVKSEANGSCPLFLNYRYSPVSLCNYPMVIAIIFQLWYSLVRLVYLVLFKLGKLPNPFPTHFNLIEFICLCVDAGSLILTFIAAIILSAGYNTTCSNHNKICDDLRWAHAARVAQAGAWISTILWIVLITMCAITLWRAGVMPWMIKNPASSSAPTNQQVPTNHQVPQISTLAADTYQPTAMPGKTFETTTDNPYEPDF</sequence>
<dbReference type="AlphaFoldDB" id="A0A2C9LZE0"/>
<reference evidence="7" key="1">
    <citation type="submission" date="2020-05" db="UniProtKB">
        <authorList>
            <consortium name="EnsemblMetazoa"/>
        </authorList>
    </citation>
    <scope>IDENTIFICATION</scope>
    <source>
        <strain evidence="7">BB02</strain>
    </source>
</reference>
<feature type="transmembrane region" description="Helical" evidence="6">
    <location>
        <begin position="100"/>
        <end position="126"/>
    </location>
</feature>
<dbReference type="RefSeq" id="XP_013073043.2">
    <property type="nucleotide sequence ID" value="XM_013217589.2"/>
</dbReference>
<dbReference type="InterPro" id="IPR059010">
    <property type="entry name" value="TMEM179-179B"/>
</dbReference>